<dbReference type="Proteomes" id="UP000231742">
    <property type="component" value="Unassembled WGS sequence"/>
</dbReference>
<feature type="transmembrane region" description="Helical" evidence="5">
    <location>
        <begin position="12"/>
        <end position="28"/>
    </location>
</feature>
<keyword evidence="7" id="KW-1185">Reference proteome</keyword>
<feature type="transmembrane region" description="Helical" evidence="5">
    <location>
        <begin position="127"/>
        <end position="145"/>
    </location>
</feature>
<gene>
    <name evidence="6" type="ORF">CLV85_1331</name>
</gene>
<evidence type="ECO:0000313" key="7">
    <source>
        <dbReference type="Proteomes" id="UP000231742"/>
    </source>
</evidence>
<protein>
    <submittedName>
        <fullName evidence="6">4-hydroxybenzoate polyprenyltransferase</fullName>
    </submittedName>
</protein>
<feature type="transmembrane region" description="Helical" evidence="5">
    <location>
        <begin position="248"/>
        <end position="268"/>
    </location>
</feature>
<evidence type="ECO:0000256" key="5">
    <source>
        <dbReference type="SAM" id="Phobius"/>
    </source>
</evidence>
<feature type="transmembrane region" description="Helical" evidence="5">
    <location>
        <begin position="220"/>
        <end position="241"/>
    </location>
</feature>
<dbReference type="EMBL" id="PGFH01000001">
    <property type="protein sequence ID" value="PJJ82140.1"/>
    <property type="molecule type" value="Genomic_DNA"/>
</dbReference>
<evidence type="ECO:0000256" key="2">
    <source>
        <dbReference type="ARBA" id="ARBA00022692"/>
    </source>
</evidence>
<dbReference type="InterPro" id="IPR044878">
    <property type="entry name" value="UbiA_sf"/>
</dbReference>
<feature type="transmembrane region" description="Helical" evidence="5">
    <location>
        <begin position="151"/>
        <end position="173"/>
    </location>
</feature>
<evidence type="ECO:0000256" key="3">
    <source>
        <dbReference type="ARBA" id="ARBA00022989"/>
    </source>
</evidence>
<evidence type="ECO:0000256" key="4">
    <source>
        <dbReference type="ARBA" id="ARBA00023136"/>
    </source>
</evidence>
<proteinExistence type="predicted"/>
<name>A0A2M9D905_9MICO</name>
<evidence type="ECO:0000256" key="1">
    <source>
        <dbReference type="ARBA" id="ARBA00004141"/>
    </source>
</evidence>
<reference evidence="6 7" key="1">
    <citation type="submission" date="2017-11" db="EMBL/GenBank/DDBJ databases">
        <title>Genomic Encyclopedia of Archaeal and Bacterial Type Strains, Phase II (KMG-II): From Individual Species to Whole Genera.</title>
        <authorList>
            <person name="Goeker M."/>
        </authorList>
    </citation>
    <scope>NUCLEOTIDE SEQUENCE [LARGE SCALE GENOMIC DNA]</scope>
    <source>
        <strain evidence="6 7">DSM 16400</strain>
    </source>
</reference>
<keyword evidence="3 5" id="KW-1133">Transmembrane helix</keyword>
<dbReference type="GO" id="GO:0016765">
    <property type="term" value="F:transferase activity, transferring alkyl or aryl (other than methyl) groups"/>
    <property type="evidence" value="ECO:0007669"/>
    <property type="project" value="InterPro"/>
</dbReference>
<keyword evidence="4 5" id="KW-0472">Membrane</keyword>
<comment type="subcellular location">
    <subcellularLocation>
        <location evidence="1">Membrane</location>
        <topology evidence="1">Multi-pass membrane protein</topology>
    </subcellularLocation>
</comment>
<comment type="caution">
    <text evidence="6">The sequence shown here is derived from an EMBL/GenBank/DDBJ whole genome shotgun (WGS) entry which is preliminary data.</text>
</comment>
<feature type="transmembrane region" description="Helical" evidence="5">
    <location>
        <begin position="194"/>
        <end position="214"/>
    </location>
</feature>
<keyword evidence="2 5" id="KW-0812">Transmembrane</keyword>
<accession>A0A2M9D905</accession>
<sequence length="272" mass="27279">MRALLRSSHPGPTAAVTVIVLALAWGYGLEGWRIAILTAAILANQLSVGLSNDWLDAERDRASGRTDKPVVSGEISATRVAGIALGLAATSIVLSLLLGPLAALAHAVFLASGWLYNLGLKATLFSVVPYIAGFGSLPAIVTLAAGTPQLAAPWAIAAGALLGVAAHFSNVLPDLDDDSSTGVRGLPHALGTRLSATAIAVGLIGASIAVVFGPGTAPSALALIGFVAIIAIAGVSVVLIARGTLQRLLFRLTIAAAAITAALLVLSAPQLS</sequence>
<evidence type="ECO:0000313" key="6">
    <source>
        <dbReference type="EMBL" id="PJJ82140.1"/>
    </source>
</evidence>
<dbReference type="InterPro" id="IPR000537">
    <property type="entry name" value="UbiA_prenyltransferase"/>
</dbReference>
<keyword evidence="6" id="KW-0808">Transferase</keyword>
<organism evidence="6 7">
    <name type="scientific">Salinibacterium amurskyense</name>
    <dbReference type="NCBI Taxonomy" id="205941"/>
    <lineage>
        <taxon>Bacteria</taxon>
        <taxon>Bacillati</taxon>
        <taxon>Actinomycetota</taxon>
        <taxon>Actinomycetes</taxon>
        <taxon>Micrococcales</taxon>
        <taxon>Microbacteriaceae</taxon>
        <taxon>Salinibacterium</taxon>
    </lineage>
</organism>
<dbReference type="GO" id="GO:0016020">
    <property type="term" value="C:membrane"/>
    <property type="evidence" value="ECO:0007669"/>
    <property type="project" value="UniProtKB-SubCell"/>
</dbReference>
<dbReference type="Pfam" id="PF01040">
    <property type="entry name" value="UbiA"/>
    <property type="match status" value="1"/>
</dbReference>
<dbReference type="AlphaFoldDB" id="A0A2M9D905"/>
<dbReference type="Gene3D" id="1.10.357.140">
    <property type="entry name" value="UbiA prenyltransferase"/>
    <property type="match status" value="1"/>
</dbReference>